<organism evidence="8 9">
    <name type="scientific">Salinibacillus kushneri</name>
    <dbReference type="NCBI Taxonomy" id="237682"/>
    <lineage>
        <taxon>Bacteria</taxon>
        <taxon>Bacillati</taxon>
        <taxon>Bacillota</taxon>
        <taxon>Bacilli</taxon>
        <taxon>Bacillales</taxon>
        <taxon>Bacillaceae</taxon>
        <taxon>Salinibacillus</taxon>
    </lineage>
</organism>
<dbReference type="GO" id="GO:0005524">
    <property type="term" value="F:ATP binding"/>
    <property type="evidence" value="ECO:0007669"/>
    <property type="project" value="UniProtKB-KW"/>
</dbReference>
<dbReference type="PANTHER" id="PTHR43085:SF1">
    <property type="entry name" value="PSEUDOURIDINE KINASE-RELATED"/>
    <property type="match status" value="1"/>
</dbReference>
<keyword evidence="9" id="KW-1185">Reference proteome</keyword>
<protein>
    <submittedName>
        <fullName evidence="8">2-dehydro-3-deoxygluconokinase</fullName>
    </submittedName>
</protein>
<evidence type="ECO:0000313" key="8">
    <source>
        <dbReference type="EMBL" id="SET16136.1"/>
    </source>
</evidence>
<dbReference type="Pfam" id="PF00294">
    <property type="entry name" value="PfkB"/>
    <property type="match status" value="1"/>
</dbReference>
<evidence type="ECO:0000256" key="3">
    <source>
        <dbReference type="ARBA" id="ARBA00022741"/>
    </source>
</evidence>
<name>A0A1I0C9J7_9BACI</name>
<dbReference type="InterPro" id="IPR002139">
    <property type="entry name" value="Ribo/fructo_kinase"/>
</dbReference>
<evidence type="ECO:0000313" key="9">
    <source>
        <dbReference type="Proteomes" id="UP000199095"/>
    </source>
</evidence>
<dbReference type="Gene3D" id="3.40.1190.20">
    <property type="match status" value="1"/>
</dbReference>
<keyword evidence="4 6" id="KW-0418">Kinase</keyword>
<dbReference type="STRING" id="237682.SAMN05421676_10383"/>
<dbReference type="PRINTS" id="PR00990">
    <property type="entry name" value="RIBOKINASE"/>
</dbReference>
<evidence type="ECO:0000256" key="4">
    <source>
        <dbReference type="ARBA" id="ARBA00022777"/>
    </source>
</evidence>
<keyword evidence="5" id="KW-0067">ATP-binding</keyword>
<evidence type="ECO:0000259" key="7">
    <source>
        <dbReference type="Pfam" id="PF00294"/>
    </source>
</evidence>
<dbReference type="PROSITE" id="PS00584">
    <property type="entry name" value="PFKB_KINASES_2"/>
    <property type="match status" value="1"/>
</dbReference>
<dbReference type="SUPFAM" id="SSF53613">
    <property type="entry name" value="Ribokinase-like"/>
    <property type="match status" value="1"/>
</dbReference>
<proteinExistence type="inferred from homology"/>
<dbReference type="PANTHER" id="PTHR43085">
    <property type="entry name" value="HEXOKINASE FAMILY MEMBER"/>
    <property type="match status" value="1"/>
</dbReference>
<keyword evidence="3" id="KW-0547">Nucleotide-binding</keyword>
<sequence>MDVITIGESMVLFTPQSPGPLRFANTFEKKLGGAESNMAIALSRLGHQTGWISRLGDDEFGLYVRNIIRGEGVDTSRVIFDKSSQTAVFFKGMNPGGDPNIYYYRRKSAASNLSPDDIDEDYVAKAKYIHLTGITPALSLTCRNTIYHVLHVAKKNRQTVVFDPNIRLKLWSKQEAGHVLQDIAKQSDIVLSGIDEGQLLTGKDTPEDIANNLLQGKAHTVVIKLGDKGALLAKEGYQQYVPGMKVNHVVDTAGAGDGFAAGFLSGCLRGYDDIQSVELANQIGAHALSVSGDVEGYPYWSQLTSNGENILR</sequence>
<dbReference type="OrthoDB" id="9813569at2"/>
<dbReference type="Proteomes" id="UP000199095">
    <property type="component" value="Unassembled WGS sequence"/>
</dbReference>
<dbReference type="GO" id="GO:0006000">
    <property type="term" value="P:fructose metabolic process"/>
    <property type="evidence" value="ECO:0007669"/>
    <property type="project" value="UniProtKB-ARBA"/>
</dbReference>
<dbReference type="EMBL" id="FOHJ01000003">
    <property type="protein sequence ID" value="SET16136.1"/>
    <property type="molecule type" value="Genomic_DNA"/>
</dbReference>
<dbReference type="CDD" id="cd01166">
    <property type="entry name" value="KdgK"/>
    <property type="match status" value="1"/>
</dbReference>
<dbReference type="GO" id="GO:0008865">
    <property type="term" value="F:fructokinase activity"/>
    <property type="evidence" value="ECO:0007669"/>
    <property type="project" value="UniProtKB-ARBA"/>
</dbReference>
<reference evidence="9" key="1">
    <citation type="submission" date="2016-10" db="EMBL/GenBank/DDBJ databases">
        <authorList>
            <person name="Varghese N."/>
            <person name="Submissions S."/>
        </authorList>
    </citation>
    <scope>NUCLEOTIDE SEQUENCE [LARGE SCALE GENOMIC DNA]</scope>
    <source>
        <strain evidence="9">CGMCC 1.3566</strain>
    </source>
</reference>
<dbReference type="InterPro" id="IPR002173">
    <property type="entry name" value="Carboh/pur_kinase_PfkB_CS"/>
</dbReference>
<evidence type="ECO:0000256" key="1">
    <source>
        <dbReference type="ARBA" id="ARBA00010688"/>
    </source>
</evidence>
<keyword evidence="2 6" id="KW-0808">Transferase</keyword>
<dbReference type="InterPro" id="IPR011611">
    <property type="entry name" value="PfkB_dom"/>
</dbReference>
<dbReference type="RefSeq" id="WP_093132678.1">
    <property type="nucleotide sequence ID" value="NZ_FOHJ01000003.1"/>
</dbReference>
<evidence type="ECO:0000256" key="6">
    <source>
        <dbReference type="RuleBase" id="RU003704"/>
    </source>
</evidence>
<evidence type="ECO:0000256" key="5">
    <source>
        <dbReference type="ARBA" id="ARBA00022840"/>
    </source>
</evidence>
<evidence type="ECO:0000256" key="2">
    <source>
        <dbReference type="ARBA" id="ARBA00022679"/>
    </source>
</evidence>
<dbReference type="InterPro" id="IPR029056">
    <property type="entry name" value="Ribokinase-like"/>
</dbReference>
<feature type="domain" description="Carbohydrate kinase PfkB" evidence="7">
    <location>
        <begin position="3"/>
        <end position="295"/>
    </location>
</feature>
<comment type="similarity">
    <text evidence="1 6">Belongs to the carbohydrate kinase PfkB family.</text>
</comment>
<dbReference type="InterPro" id="IPR050306">
    <property type="entry name" value="PfkB_Carbo_kinase"/>
</dbReference>
<dbReference type="AlphaFoldDB" id="A0A1I0C9J7"/>
<gene>
    <name evidence="8" type="ORF">SAMN05421676_10383</name>
</gene>
<accession>A0A1I0C9J7</accession>